<sequence>MTSSYGILTILSMILGNLITMAQTSMKLLSGHYMASNSESKSQVSVTYRSNVWTTNGKIMDDIDSRLATFEMKPLFKHDSSHLPSSETPEHPLFPTLWANYLRARDFQCTVSMESSNKTYGTELYSLPFVSRFSVTF</sequence>
<organism evidence="1 2">
    <name type="scientific">Catharanthus roseus</name>
    <name type="common">Madagascar periwinkle</name>
    <name type="synonym">Vinca rosea</name>
    <dbReference type="NCBI Taxonomy" id="4058"/>
    <lineage>
        <taxon>Eukaryota</taxon>
        <taxon>Viridiplantae</taxon>
        <taxon>Streptophyta</taxon>
        <taxon>Embryophyta</taxon>
        <taxon>Tracheophyta</taxon>
        <taxon>Spermatophyta</taxon>
        <taxon>Magnoliopsida</taxon>
        <taxon>eudicotyledons</taxon>
        <taxon>Gunneridae</taxon>
        <taxon>Pentapetalae</taxon>
        <taxon>asterids</taxon>
        <taxon>lamiids</taxon>
        <taxon>Gentianales</taxon>
        <taxon>Apocynaceae</taxon>
        <taxon>Rauvolfioideae</taxon>
        <taxon>Vinceae</taxon>
        <taxon>Catharanthinae</taxon>
        <taxon>Catharanthus</taxon>
    </lineage>
</organism>
<dbReference type="Proteomes" id="UP001060085">
    <property type="component" value="Linkage Group LG02"/>
</dbReference>
<dbReference type="EMBL" id="CM044702">
    <property type="protein sequence ID" value="KAI5676706.1"/>
    <property type="molecule type" value="Genomic_DNA"/>
</dbReference>
<name>A0ACC0BVU5_CATRO</name>
<keyword evidence="2" id="KW-1185">Reference proteome</keyword>
<reference evidence="2" key="1">
    <citation type="journal article" date="2023" name="Nat. Plants">
        <title>Single-cell RNA sequencing provides a high-resolution roadmap for understanding the multicellular compartmentation of specialized metabolism.</title>
        <authorList>
            <person name="Sun S."/>
            <person name="Shen X."/>
            <person name="Li Y."/>
            <person name="Li Y."/>
            <person name="Wang S."/>
            <person name="Li R."/>
            <person name="Zhang H."/>
            <person name="Shen G."/>
            <person name="Guo B."/>
            <person name="Wei J."/>
            <person name="Xu J."/>
            <person name="St-Pierre B."/>
            <person name="Chen S."/>
            <person name="Sun C."/>
        </authorList>
    </citation>
    <scope>NUCLEOTIDE SEQUENCE [LARGE SCALE GENOMIC DNA]</scope>
</reference>
<comment type="caution">
    <text evidence="1">The sequence shown here is derived from an EMBL/GenBank/DDBJ whole genome shotgun (WGS) entry which is preliminary data.</text>
</comment>
<accession>A0ACC0BVU5</accession>
<evidence type="ECO:0000313" key="2">
    <source>
        <dbReference type="Proteomes" id="UP001060085"/>
    </source>
</evidence>
<protein>
    <submittedName>
        <fullName evidence="1">Uncharacterized protein</fullName>
    </submittedName>
</protein>
<proteinExistence type="predicted"/>
<gene>
    <name evidence="1" type="ORF">M9H77_07656</name>
</gene>
<evidence type="ECO:0000313" key="1">
    <source>
        <dbReference type="EMBL" id="KAI5676706.1"/>
    </source>
</evidence>